<evidence type="ECO:0000313" key="2">
    <source>
        <dbReference type="EMBL" id="GGF83981.1"/>
    </source>
</evidence>
<keyword evidence="3" id="KW-1185">Reference proteome</keyword>
<evidence type="ECO:0000259" key="1">
    <source>
        <dbReference type="SMART" id="SM00382"/>
    </source>
</evidence>
<gene>
    <name evidence="2" type="ORF">GCM10010913_01850</name>
</gene>
<evidence type="ECO:0000313" key="3">
    <source>
        <dbReference type="Proteomes" id="UP000608420"/>
    </source>
</evidence>
<accession>A0ABQ1VNE9</accession>
<reference evidence="3" key="1">
    <citation type="journal article" date="2019" name="Int. J. Syst. Evol. Microbiol.">
        <title>The Global Catalogue of Microorganisms (GCM) 10K type strain sequencing project: providing services to taxonomists for standard genome sequencing and annotation.</title>
        <authorList>
            <consortium name="The Broad Institute Genomics Platform"/>
            <consortium name="The Broad Institute Genome Sequencing Center for Infectious Disease"/>
            <person name="Wu L."/>
            <person name="Ma J."/>
        </authorList>
    </citation>
    <scope>NUCLEOTIDE SEQUENCE [LARGE SCALE GENOMIC DNA]</scope>
    <source>
        <strain evidence="3">CGMCC 1.15420</strain>
    </source>
</reference>
<dbReference type="EMBL" id="BMIW01000001">
    <property type="protein sequence ID" value="GGF83981.1"/>
    <property type="molecule type" value="Genomic_DNA"/>
</dbReference>
<comment type="caution">
    <text evidence="2">The sequence shown here is derived from an EMBL/GenBank/DDBJ whole genome shotgun (WGS) entry which is preliminary data.</text>
</comment>
<protein>
    <submittedName>
        <fullName evidence="2">ATPase AAA</fullName>
    </submittedName>
</protein>
<dbReference type="RefSeq" id="WP_120462781.1">
    <property type="nucleotide sequence ID" value="NZ_BMIW01000001.1"/>
</dbReference>
<dbReference type="Gene3D" id="3.40.50.300">
    <property type="entry name" value="P-loop containing nucleotide triphosphate hydrolases"/>
    <property type="match status" value="1"/>
</dbReference>
<proteinExistence type="predicted"/>
<feature type="domain" description="AAA+ ATPase" evidence="1">
    <location>
        <begin position="260"/>
        <end position="398"/>
    </location>
</feature>
<name>A0ABQ1VNE9_9BACL</name>
<dbReference type="SUPFAM" id="SSF52540">
    <property type="entry name" value="P-loop containing nucleoside triphosphate hydrolases"/>
    <property type="match status" value="1"/>
</dbReference>
<dbReference type="Proteomes" id="UP000608420">
    <property type="component" value="Unassembled WGS sequence"/>
</dbReference>
<organism evidence="2 3">
    <name type="scientific">Paenibacillus aceti</name>
    <dbReference type="NCBI Taxonomy" id="1820010"/>
    <lineage>
        <taxon>Bacteria</taxon>
        <taxon>Bacillati</taxon>
        <taxon>Bacillota</taxon>
        <taxon>Bacilli</taxon>
        <taxon>Bacillales</taxon>
        <taxon>Paenibacillaceae</taxon>
        <taxon>Paenibacillus</taxon>
    </lineage>
</organism>
<dbReference type="SMART" id="SM00382">
    <property type="entry name" value="AAA"/>
    <property type="match status" value="1"/>
</dbReference>
<sequence length="637" mass="72866">MIIYSSSALEFREKVDSNLLTISIEEAFIKKMGMRPSRGEIRAWNNSMQFMERVIRNSRIADDCGIMIEYNIPATSKRVDFIVTGQDDAGYNNFIIVELKQWDSAKATDREDVVLAYVGGKEREMTHPSYQAWSYRQQLEDMNEAIQSQNIHSYSCSYLHNYRTPQPDPLQSQQYHSIIKQSPLFLSEDTIKLQEFIHKHTGKGNGINLLYLIENGRIRPSKKLIEHIDGLFKGNSEFILLDEQKIAYESIMSEAKEITSKKTLIVKGGPGTGKSVISMNALGGLLKKKLNVKFVAPNASFRTAMVETLVKQQTKNKSRARGLFAGSGQFYNAPADFFDVLIVDEAHRLKGKGAYMYQGVNQIEDIIKASKVNVFFIDDNQRIRPDDIGTVEEIKRIAEMNHSQVFEYTLSAQFRCSGAEGFLNWIDHIFQIRETGNFDGWDQDAFQFLLMDNPNSVYELIKEKVSEGYKARMLAGYAWEWTNAKAGNPNGEIEDVDIPEHDFKMPWNGRALSTWAIDERGLEQIGCVHTSQGLEFDYVGVIIGNDLKYDPQSMRIYADYEEYKDKQGKKGLKKDNDQLTKLIKNIYKVLISRGMKGCFLYCRNPELRNYIIGQLGKVILVETTKEFKAIESSYIKQ</sequence>
<dbReference type="InterPro" id="IPR018647">
    <property type="entry name" value="SLFN_3-like_DNA/RNA_helicase"/>
</dbReference>
<dbReference type="Pfam" id="PF09848">
    <property type="entry name" value="SLFN-g3_helicase"/>
    <property type="match status" value="1"/>
</dbReference>
<dbReference type="InterPro" id="IPR003593">
    <property type="entry name" value="AAA+_ATPase"/>
</dbReference>
<dbReference type="InterPro" id="IPR027417">
    <property type="entry name" value="P-loop_NTPase"/>
</dbReference>